<evidence type="ECO:0000313" key="1">
    <source>
        <dbReference type="EMBL" id="KOS71698.1"/>
    </source>
</evidence>
<proteinExistence type="predicted"/>
<organism evidence="1 2">
    <name type="scientific">Lysinibacillus contaminans</name>
    <dbReference type="NCBI Taxonomy" id="1293441"/>
    <lineage>
        <taxon>Bacteria</taxon>
        <taxon>Bacillati</taxon>
        <taxon>Bacillota</taxon>
        <taxon>Bacilli</taxon>
        <taxon>Bacillales</taxon>
        <taxon>Bacillaceae</taxon>
        <taxon>Lysinibacillus</taxon>
    </lineage>
</organism>
<accession>A0ABR5K5K0</accession>
<protein>
    <recommendedName>
        <fullName evidence="3">DUF4145 domain-containing protein</fullName>
    </recommendedName>
</protein>
<evidence type="ECO:0000313" key="2">
    <source>
        <dbReference type="Proteomes" id="UP000050668"/>
    </source>
</evidence>
<name>A0ABR5K5K0_9BACI</name>
<dbReference type="EMBL" id="LGRV01000001">
    <property type="protein sequence ID" value="KOS71698.1"/>
    <property type="molecule type" value="Genomic_DNA"/>
</dbReference>
<sequence length="238" mass="28173">MIFDLQMDKDFFKEHIYCYYCERNCENEWFELTEYEAKEKNTPYFGVTDYKYELKRLAPRKMEEYFEMDFPPNIRLSICVCKECGGYWIWENNNIISTQYVKVNNPHLELPSISKELYNDARKIYKLTPRAAAPLLRLAIQELLVHLNLDIHKGTLASMIVELSEKQRAGLIDCPQYIIDGLLKTCVLENDGFASGEVNIYENEENIIILFELINEIAAELIERKRRVEEFTKRLVNK</sequence>
<evidence type="ECO:0008006" key="3">
    <source>
        <dbReference type="Google" id="ProtNLM"/>
    </source>
</evidence>
<keyword evidence="2" id="KW-1185">Reference proteome</keyword>
<gene>
    <name evidence="1" type="ORF">AEA09_01550</name>
</gene>
<comment type="caution">
    <text evidence="1">The sequence shown here is derived from an EMBL/GenBank/DDBJ whole genome shotgun (WGS) entry which is preliminary data.</text>
</comment>
<dbReference type="Proteomes" id="UP000050668">
    <property type="component" value="Unassembled WGS sequence"/>
</dbReference>
<reference evidence="2" key="1">
    <citation type="submission" date="2015-07" db="EMBL/GenBank/DDBJ databases">
        <title>Fjat-14205 dsm 2895.</title>
        <authorList>
            <person name="Liu B."/>
            <person name="Wang J."/>
            <person name="Zhu Y."/>
            <person name="Liu G."/>
            <person name="Chen Q."/>
            <person name="Chen Z."/>
            <person name="Lan J."/>
            <person name="Che J."/>
            <person name="Ge C."/>
            <person name="Shi H."/>
            <person name="Pan Z."/>
            <person name="Liu X."/>
        </authorList>
    </citation>
    <scope>NUCLEOTIDE SEQUENCE [LARGE SCALE GENOMIC DNA]</scope>
    <source>
        <strain evidence="2">DSM 25560</strain>
    </source>
</reference>
<dbReference type="RefSeq" id="WP_053582164.1">
    <property type="nucleotide sequence ID" value="NZ_LGRV01000001.1"/>
</dbReference>